<evidence type="ECO:0000313" key="4">
    <source>
        <dbReference type="EMBL" id="GAV66876.1"/>
    </source>
</evidence>
<feature type="non-terminal residue" evidence="4">
    <location>
        <position position="184"/>
    </location>
</feature>
<dbReference type="GO" id="GO:0003676">
    <property type="term" value="F:nucleic acid binding"/>
    <property type="evidence" value="ECO:0007669"/>
    <property type="project" value="InterPro"/>
</dbReference>
<feature type="compositionally biased region" description="Basic residues" evidence="2">
    <location>
        <begin position="130"/>
        <end position="141"/>
    </location>
</feature>
<organism evidence="4 5">
    <name type="scientific">Cephalotus follicularis</name>
    <name type="common">Albany pitcher plant</name>
    <dbReference type="NCBI Taxonomy" id="3775"/>
    <lineage>
        <taxon>Eukaryota</taxon>
        <taxon>Viridiplantae</taxon>
        <taxon>Streptophyta</taxon>
        <taxon>Embryophyta</taxon>
        <taxon>Tracheophyta</taxon>
        <taxon>Spermatophyta</taxon>
        <taxon>Magnoliopsida</taxon>
        <taxon>eudicotyledons</taxon>
        <taxon>Gunneridae</taxon>
        <taxon>Pentapetalae</taxon>
        <taxon>rosids</taxon>
        <taxon>fabids</taxon>
        <taxon>Oxalidales</taxon>
        <taxon>Cephalotaceae</taxon>
        <taxon>Cephalotus</taxon>
    </lineage>
</organism>
<dbReference type="SMART" id="SM00343">
    <property type="entry name" value="ZnF_C2HC"/>
    <property type="match status" value="1"/>
</dbReference>
<evidence type="ECO:0000256" key="2">
    <source>
        <dbReference type="SAM" id="MobiDB-lite"/>
    </source>
</evidence>
<dbReference type="GO" id="GO:0008270">
    <property type="term" value="F:zinc ion binding"/>
    <property type="evidence" value="ECO:0007669"/>
    <property type="project" value="UniProtKB-KW"/>
</dbReference>
<dbReference type="InterPro" id="IPR001878">
    <property type="entry name" value="Znf_CCHC"/>
</dbReference>
<keyword evidence="1" id="KW-0862">Zinc</keyword>
<dbReference type="Gene3D" id="4.10.60.10">
    <property type="entry name" value="Zinc finger, CCHC-type"/>
    <property type="match status" value="1"/>
</dbReference>
<evidence type="ECO:0000256" key="1">
    <source>
        <dbReference type="PROSITE-ProRule" id="PRU00047"/>
    </source>
</evidence>
<evidence type="ECO:0000259" key="3">
    <source>
        <dbReference type="PROSITE" id="PS50158"/>
    </source>
</evidence>
<dbReference type="PROSITE" id="PS50158">
    <property type="entry name" value="ZF_CCHC"/>
    <property type="match status" value="1"/>
</dbReference>
<protein>
    <submittedName>
        <fullName evidence="4">Zf-CCHC domain-containing protein/UBN2 domain-containing protein</fullName>
    </submittedName>
</protein>
<sequence>NITNVLQALDKVYTNSEMVRKILRCLPRVWMPKMTAIEEATDLNTLSLEDILGSLMTHELSIMKKDDDEENEKRKKKVAALKSSPNEETDDDSKPYKKGNIQKGETSKLEDIICYECNKLGHYKSDCPRLKKKEQKKKKKSLLATWEDSDDSNSEEETQEEVAQLALMAIKEEGDNAEVSYDEL</sequence>
<name>A0A1Q3BFR3_CEPFO</name>
<feature type="region of interest" description="Disordered" evidence="2">
    <location>
        <begin position="130"/>
        <end position="161"/>
    </location>
</feature>
<feature type="region of interest" description="Disordered" evidence="2">
    <location>
        <begin position="63"/>
        <end position="102"/>
    </location>
</feature>
<dbReference type="SUPFAM" id="SSF57756">
    <property type="entry name" value="Retrovirus zinc finger-like domains"/>
    <property type="match status" value="1"/>
</dbReference>
<dbReference type="EMBL" id="BDDD01000505">
    <property type="protein sequence ID" value="GAV66876.1"/>
    <property type="molecule type" value="Genomic_DNA"/>
</dbReference>
<keyword evidence="1" id="KW-0863">Zinc-finger</keyword>
<gene>
    <name evidence="4" type="ORF">CFOL_v3_10386</name>
</gene>
<feature type="compositionally biased region" description="Acidic residues" evidence="2">
    <location>
        <begin position="147"/>
        <end position="160"/>
    </location>
</feature>
<dbReference type="OrthoDB" id="1738629at2759"/>
<keyword evidence="5" id="KW-1185">Reference proteome</keyword>
<dbReference type="AlphaFoldDB" id="A0A1Q3BFR3"/>
<accession>A0A1Q3BFR3</accession>
<dbReference type="Proteomes" id="UP000187406">
    <property type="component" value="Unassembled WGS sequence"/>
</dbReference>
<proteinExistence type="predicted"/>
<dbReference type="InParanoid" id="A0A1Q3BFR3"/>
<dbReference type="Pfam" id="PF00098">
    <property type="entry name" value="zf-CCHC"/>
    <property type="match status" value="1"/>
</dbReference>
<comment type="caution">
    <text evidence="4">The sequence shown here is derived from an EMBL/GenBank/DDBJ whole genome shotgun (WGS) entry which is preliminary data.</text>
</comment>
<feature type="non-terminal residue" evidence="4">
    <location>
        <position position="1"/>
    </location>
</feature>
<feature type="domain" description="CCHC-type" evidence="3">
    <location>
        <begin position="114"/>
        <end position="129"/>
    </location>
</feature>
<keyword evidence="1" id="KW-0479">Metal-binding</keyword>
<evidence type="ECO:0000313" key="5">
    <source>
        <dbReference type="Proteomes" id="UP000187406"/>
    </source>
</evidence>
<dbReference type="InterPro" id="IPR036875">
    <property type="entry name" value="Znf_CCHC_sf"/>
</dbReference>
<reference evidence="5" key="1">
    <citation type="submission" date="2016-04" db="EMBL/GenBank/DDBJ databases">
        <title>Cephalotus genome sequencing.</title>
        <authorList>
            <person name="Fukushima K."/>
            <person name="Hasebe M."/>
            <person name="Fang X."/>
        </authorList>
    </citation>
    <scope>NUCLEOTIDE SEQUENCE [LARGE SCALE GENOMIC DNA]</scope>
    <source>
        <strain evidence="5">cv. St1</strain>
    </source>
</reference>